<accession>A0A2P8C5B9</accession>
<feature type="domain" description="SSD" evidence="7">
    <location>
        <begin position="240"/>
        <end position="361"/>
    </location>
</feature>
<dbReference type="Proteomes" id="UP000240621">
    <property type="component" value="Unassembled WGS sequence"/>
</dbReference>
<feature type="transmembrane region" description="Helical" evidence="6">
    <location>
        <begin position="336"/>
        <end position="359"/>
    </location>
</feature>
<sequence>MNRFAESIVKFKWLIILAVAGLTVFFSYQANNLHINADIISSLPDDDPAARLYKEIGTQFGGNDMGMIVLETDDVFKAEVIQHVKQITDSLKYTNGVSTVTSLTNILDIKSSEWGIEIGKLVDEYDLPVEQSQLDSLKNYVFSKEMYKGAVVSEDGTATAIMFTLLPDEDKQAVAKEIKDKIETLDLPETIYFGGLPMMMNDINDLIVSDIVWLIPIVFFVIAIILLLSFKSFRWVLLPLLTAGLAVIWTMGLMAVTGYELTIISNIIPVVLLAVGSAYTIHVLNSINHNKLADRKQALVQALRHILVPVILAAVTTAIGFVSFVFGAYLTMIKDFGIFTALGTLIALVLSIFFVPALISGLSMYNKKTVIENEEKQTILTHKILLPLVKFLFKHPKYTLIGWGVLLMLCIGGISLIKTSVNMADYFKKDNPTRVAEDVMQKKFGGSLPVFVVFEGDMQSPEVLKMMISTEHFMKEDPNIEITQSVADLIEQMNDAMGEGKKIPDDKAKIEQLWFLLDGQDVMPQLVNDNLSKGIIQSKFASVDSKELEAFTAKMNRFIEENPNEHCKIELTGMPSVYVKLNSSLINSQYNSLLIAIIMVVLIVGLILRSASKGIFAAIPVVATIIVLFGFMGITGIPLDIATVLVASIALGIGIDYSIHVITGFNKHLISHGDAEKAIEETILLSGKAVIINVISVSAGFLVLLFSQIVPLQNFGLLVAVSMFGSGFGALTLLPVILILVNRKRKIIANNQ</sequence>
<gene>
    <name evidence="9" type="ORF">CLV93_12311</name>
    <name evidence="8" type="ORF">JCM18694_33030</name>
</gene>
<feature type="transmembrane region" description="Helical" evidence="6">
    <location>
        <begin position="263"/>
        <end position="285"/>
    </location>
</feature>
<protein>
    <recommendedName>
        <fullName evidence="7">SSD domain-containing protein</fullName>
    </recommendedName>
</protein>
<dbReference type="PRINTS" id="PR00702">
    <property type="entry name" value="ACRIFLAVINRP"/>
</dbReference>
<dbReference type="InterPro" id="IPR004869">
    <property type="entry name" value="MMPL_dom"/>
</dbReference>
<dbReference type="PANTHER" id="PTHR33406">
    <property type="entry name" value="MEMBRANE PROTEIN MJ1562-RELATED"/>
    <property type="match status" value="1"/>
</dbReference>
<feature type="transmembrane region" description="Helical" evidence="6">
    <location>
        <begin position="615"/>
        <end position="635"/>
    </location>
</feature>
<dbReference type="GO" id="GO:0005886">
    <property type="term" value="C:plasma membrane"/>
    <property type="evidence" value="ECO:0007669"/>
    <property type="project" value="UniProtKB-SubCell"/>
</dbReference>
<feature type="transmembrane region" description="Helical" evidence="6">
    <location>
        <begin position="306"/>
        <end position="330"/>
    </location>
</feature>
<dbReference type="Gene3D" id="1.20.1640.10">
    <property type="entry name" value="Multidrug efflux transporter AcrB transmembrane domain"/>
    <property type="match status" value="2"/>
</dbReference>
<organism evidence="9 10">
    <name type="scientific">Prolixibacter denitrificans</name>
    <dbReference type="NCBI Taxonomy" id="1541063"/>
    <lineage>
        <taxon>Bacteria</taxon>
        <taxon>Pseudomonadati</taxon>
        <taxon>Bacteroidota</taxon>
        <taxon>Bacteroidia</taxon>
        <taxon>Marinilabiliales</taxon>
        <taxon>Prolixibacteraceae</taxon>
        <taxon>Prolixibacter</taxon>
    </lineage>
</organism>
<evidence type="ECO:0000313" key="10">
    <source>
        <dbReference type="Proteomes" id="UP000240621"/>
    </source>
</evidence>
<keyword evidence="5 6" id="KW-0472">Membrane</keyword>
<proteinExistence type="predicted"/>
<feature type="transmembrane region" description="Helical" evidence="6">
    <location>
        <begin position="398"/>
        <end position="417"/>
    </location>
</feature>
<dbReference type="EMBL" id="BLAU01000001">
    <property type="protein sequence ID" value="GET23057.1"/>
    <property type="molecule type" value="Genomic_DNA"/>
</dbReference>
<feature type="transmembrane region" description="Helical" evidence="6">
    <location>
        <begin position="683"/>
        <end position="709"/>
    </location>
</feature>
<feature type="transmembrane region" description="Helical" evidence="6">
    <location>
        <begin position="715"/>
        <end position="741"/>
    </location>
</feature>
<feature type="transmembrane region" description="Helical" evidence="6">
    <location>
        <begin position="641"/>
        <end position="662"/>
    </location>
</feature>
<dbReference type="Pfam" id="PF03176">
    <property type="entry name" value="MMPL"/>
    <property type="match status" value="2"/>
</dbReference>
<evidence type="ECO:0000256" key="6">
    <source>
        <dbReference type="SAM" id="Phobius"/>
    </source>
</evidence>
<evidence type="ECO:0000256" key="1">
    <source>
        <dbReference type="ARBA" id="ARBA00004651"/>
    </source>
</evidence>
<evidence type="ECO:0000259" key="7">
    <source>
        <dbReference type="PROSITE" id="PS50156"/>
    </source>
</evidence>
<keyword evidence="4 6" id="KW-1133">Transmembrane helix</keyword>
<dbReference type="RefSeq" id="WP_106543991.1">
    <property type="nucleotide sequence ID" value="NZ_BLAU01000001.1"/>
</dbReference>
<dbReference type="AlphaFoldDB" id="A0A2P8C5B9"/>
<dbReference type="PROSITE" id="PS50156">
    <property type="entry name" value="SSD"/>
    <property type="match status" value="2"/>
</dbReference>
<keyword evidence="3 6" id="KW-0812">Transmembrane</keyword>
<dbReference type="Proteomes" id="UP000396862">
    <property type="component" value="Unassembled WGS sequence"/>
</dbReference>
<evidence type="ECO:0000256" key="5">
    <source>
        <dbReference type="ARBA" id="ARBA00023136"/>
    </source>
</evidence>
<name>A0A2P8C5B9_9BACT</name>
<feature type="transmembrane region" description="Helical" evidence="6">
    <location>
        <begin position="206"/>
        <end position="228"/>
    </location>
</feature>
<dbReference type="EMBL" id="PYGC01000023">
    <property type="protein sequence ID" value="PSK80159.1"/>
    <property type="molecule type" value="Genomic_DNA"/>
</dbReference>
<evidence type="ECO:0000313" key="11">
    <source>
        <dbReference type="Proteomes" id="UP000396862"/>
    </source>
</evidence>
<dbReference type="PANTHER" id="PTHR33406:SF13">
    <property type="entry name" value="MEMBRANE PROTEIN YDFJ"/>
    <property type="match status" value="1"/>
</dbReference>
<dbReference type="GO" id="GO:0022857">
    <property type="term" value="F:transmembrane transporter activity"/>
    <property type="evidence" value="ECO:0007669"/>
    <property type="project" value="InterPro"/>
</dbReference>
<evidence type="ECO:0000313" key="9">
    <source>
        <dbReference type="EMBL" id="PSK80159.1"/>
    </source>
</evidence>
<feature type="transmembrane region" description="Helical" evidence="6">
    <location>
        <begin position="235"/>
        <end position="257"/>
    </location>
</feature>
<evidence type="ECO:0000256" key="2">
    <source>
        <dbReference type="ARBA" id="ARBA00022475"/>
    </source>
</evidence>
<feature type="transmembrane region" description="Helical" evidence="6">
    <location>
        <begin position="590"/>
        <end position="608"/>
    </location>
</feature>
<feature type="domain" description="SSD" evidence="7">
    <location>
        <begin position="614"/>
        <end position="740"/>
    </location>
</feature>
<keyword evidence="2" id="KW-1003">Cell membrane</keyword>
<comment type="subcellular location">
    <subcellularLocation>
        <location evidence="1">Cell membrane</location>
        <topology evidence="1">Multi-pass membrane protein</topology>
    </subcellularLocation>
</comment>
<dbReference type="OrthoDB" id="9809027at2"/>
<reference evidence="8 11" key="2">
    <citation type="submission" date="2019-10" db="EMBL/GenBank/DDBJ databases">
        <title>Prolixibacter strains distinguished by the presence of nitrate reductase genes were adept at nitrate-dependent anaerobic corrosion of metallic iron and carbon steel.</title>
        <authorList>
            <person name="Iino T."/>
            <person name="Shono N."/>
            <person name="Ito K."/>
            <person name="Nakamura R."/>
            <person name="Sueoka K."/>
            <person name="Harayama S."/>
            <person name="Ohkuma M."/>
        </authorList>
    </citation>
    <scope>NUCLEOTIDE SEQUENCE [LARGE SCALE GENOMIC DNA]</scope>
    <source>
        <strain evidence="8 11">MIC1-1</strain>
    </source>
</reference>
<dbReference type="InterPro" id="IPR000731">
    <property type="entry name" value="SSD"/>
</dbReference>
<dbReference type="InterPro" id="IPR050545">
    <property type="entry name" value="Mycobact_MmpL"/>
</dbReference>
<keyword evidence="11" id="KW-1185">Reference proteome</keyword>
<dbReference type="SUPFAM" id="SSF82866">
    <property type="entry name" value="Multidrug efflux transporter AcrB transmembrane domain"/>
    <property type="match status" value="2"/>
</dbReference>
<dbReference type="InterPro" id="IPR001036">
    <property type="entry name" value="Acrflvin-R"/>
</dbReference>
<evidence type="ECO:0000256" key="3">
    <source>
        <dbReference type="ARBA" id="ARBA00022692"/>
    </source>
</evidence>
<evidence type="ECO:0000313" key="8">
    <source>
        <dbReference type="EMBL" id="GET23057.1"/>
    </source>
</evidence>
<evidence type="ECO:0000256" key="4">
    <source>
        <dbReference type="ARBA" id="ARBA00022989"/>
    </source>
</evidence>
<comment type="caution">
    <text evidence="9">The sequence shown here is derived from an EMBL/GenBank/DDBJ whole genome shotgun (WGS) entry which is preliminary data.</text>
</comment>
<reference evidence="9 10" key="1">
    <citation type="submission" date="2018-03" db="EMBL/GenBank/DDBJ databases">
        <title>Genomic Encyclopedia of Archaeal and Bacterial Type Strains, Phase II (KMG-II): from individual species to whole genera.</title>
        <authorList>
            <person name="Goeker M."/>
        </authorList>
    </citation>
    <scope>NUCLEOTIDE SEQUENCE [LARGE SCALE GENOMIC DNA]</scope>
    <source>
        <strain evidence="9 10">DSM 27267</strain>
    </source>
</reference>